<sequence length="392" mass="44080">MLPFTFPSLTDYLYIMYQHYRVDYAGLTVNLCAFDEVAQSIRAEVQPFFVLQSGSNSESCVANLTLNLAPLPTEIAELLVHEPRLLQVDTSLYVHLASEGLRWDFDNQHVIRITLTGTYAVIDIERSRITLYQPEQTLLTRDAIRLLKGLFTVFVEDCGGVQLHSSSVVADGKGVLLLGDMWQGKTTLLLEMLREFNVQQLSCDTTVLMPNTKGNQICAYGWPSPFSVSHGTLADHPELYEFFPEERKGVNYEQLWADGKKSVLTSEQVVSCFASSLVPSVKNISLCLIVRFSPEDTTSITRIENIDSLAKHLQLVYLGSRDPIYHNWHQYLEVDDATIDRNIQMIAEALYASSEVYVLTWAPSAVSLMKRVPLLALSHKALSRLMQPVAPN</sequence>
<dbReference type="RefSeq" id="WP_263125236.1">
    <property type="nucleotide sequence ID" value="NZ_CP106753.1"/>
</dbReference>
<gene>
    <name evidence="1" type="ORF">N8I74_01935</name>
</gene>
<reference evidence="1" key="1">
    <citation type="submission" date="2022-10" db="EMBL/GenBank/DDBJ databases">
        <title>Chitiniphilus purpureus sp. nov., a novel chitin-degrading bacterium isolated from crawfish pond sediment.</title>
        <authorList>
            <person name="Li K."/>
        </authorList>
    </citation>
    <scope>NUCLEOTIDE SEQUENCE</scope>
    <source>
        <strain evidence="1">CD1</strain>
    </source>
</reference>
<protein>
    <recommendedName>
        <fullName evidence="3">Serine kinase</fullName>
    </recommendedName>
</protein>
<accession>A0ABY6DRT8</accession>
<evidence type="ECO:0008006" key="3">
    <source>
        <dbReference type="Google" id="ProtNLM"/>
    </source>
</evidence>
<dbReference type="EMBL" id="CP106753">
    <property type="protein sequence ID" value="UXY15801.1"/>
    <property type="molecule type" value="Genomic_DNA"/>
</dbReference>
<organism evidence="1 2">
    <name type="scientific">Chitiniphilus purpureus</name>
    <dbReference type="NCBI Taxonomy" id="2981137"/>
    <lineage>
        <taxon>Bacteria</taxon>
        <taxon>Pseudomonadati</taxon>
        <taxon>Pseudomonadota</taxon>
        <taxon>Betaproteobacteria</taxon>
        <taxon>Neisseriales</taxon>
        <taxon>Chitinibacteraceae</taxon>
        <taxon>Chitiniphilus</taxon>
    </lineage>
</organism>
<name>A0ABY6DRT8_9NEIS</name>
<dbReference type="Proteomes" id="UP001061302">
    <property type="component" value="Chromosome"/>
</dbReference>
<evidence type="ECO:0000313" key="1">
    <source>
        <dbReference type="EMBL" id="UXY15801.1"/>
    </source>
</evidence>
<keyword evidence="2" id="KW-1185">Reference proteome</keyword>
<evidence type="ECO:0000313" key="2">
    <source>
        <dbReference type="Proteomes" id="UP001061302"/>
    </source>
</evidence>
<proteinExistence type="predicted"/>
<dbReference type="InterPro" id="IPR027417">
    <property type="entry name" value="P-loop_NTPase"/>
</dbReference>
<dbReference type="Gene3D" id="3.40.50.300">
    <property type="entry name" value="P-loop containing nucleotide triphosphate hydrolases"/>
    <property type="match status" value="1"/>
</dbReference>